<dbReference type="STRING" id="1196353.SAMN05444921_10399"/>
<feature type="transmembrane region" description="Helical" evidence="1">
    <location>
        <begin position="44"/>
        <end position="67"/>
    </location>
</feature>
<dbReference type="GeneID" id="40828537"/>
<dbReference type="Proteomes" id="UP000199063">
    <property type="component" value="Unassembled WGS sequence"/>
</dbReference>
<protein>
    <recommendedName>
        <fullName evidence="4">Integral membrane protein</fullName>
    </recommendedName>
</protein>
<dbReference type="PANTHER" id="PTHR42305:SF1">
    <property type="entry name" value="MEMBRANE PROTEIN RV1733C-RELATED"/>
    <property type="match status" value="1"/>
</dbReference>
<proteinExistence type="predicted"/>
<dbReference type="OrthoDB" id="4213157at2"/>
<reference evidence="3" key="1">
    <citation type="submission" date="2016-10" db="EMBL/GenBank/DDBJ databases">
        <authorList>
            <person name="Varghese N."/>
            <person name="Submissions S."/>
        </authorList>
    </citation>
    <scope>NUCLEOTIDE SEQUENCE [LARGE SCALE GENOMIC DNA]</scope>
    <source>
        <strain evidence="3">CGMCC 4.7042</strain>
    </source>
</reference>
<keyword evidence="1" id="KW-0472">Membrane</keyword>
<evidence type="ECO:0000313" key="3">
    <source>
        <dbReference type="Proteomes" id="UP000199063"/>
    </source>
</evidence>
<keyword evidence="1" id="KW-0812">Transmembrane</keyword>
<dbReference type="EMBL" id="FNHI01000003">
    <property type="protein sequence ID" value="SDM02817.1"/>
    <property type="molecule type" value="Genomic_DNA"/>
</dbReference>
<keyword evidence="1" id="KW-1133">Transmembrane helix</keyword>
<dbReference type="PANTHER" id="PTHR42305">
    <property type="entry name" value="MEMBRANE PROTEIN RV1733C-RELATED"/>
    <property type="match status" value="1"/>
</dbReference>
<name>A0A1G9PX78_9ACTN</name>
<dbReference type="InterPro" id="IPR039708">
    <property type="entry name" value="MT1774/Rv1733c-like"/>
</dbReference>
<feature type="transmembrane region" description="Helical" evidence="1">
    <location>
        <begin position="157"/>
        <end position="180"/>
    </location>
</feature>
<accession>A0A1G9PX78</accession>
<sequence>MPHDLSEPQQQGTARNTLWRHLLRAAGRDTGPLVRPADRVHSRLVTACALAVVVALALAVAAAWGTWSAEHRRALNDQRQRQQVVATTLAPAEGRAGDSGSGFSNEALAEATWKGPGILRHKGLVEVPVGTPAGSPVRIWVDEDGGVTTSPRTDSDVIMASALAGVSVFAVLSAASLGLFHLRARRLERRTLETWETEWAVVEPRWSGRPGA</sequence>
<dbReference type="AlphaFoldDB" id="A0A1G9PX78"/>
<organism evidence="2 3">
    <name type="scientific">Streptomyces wuyuanensis</name>
    <dbReference type="NCBI Taxonomy" id="1196353"/>
    <lineage>
        <taxon>Bacteria</taxon>
        <taxon>Bacillati</taxon>
        <taxon>Actinomycetota</taxon>
        <taxon>Actinomycetes</taxon>
        <taxon>Kitasatosporales</taxon>
        <taxon>Streptomycetaceae</taxon>
        <taxon>Streptomyces</taxon>
    </lineage>
</organism>
<evidence type="ECO:0000256" key="1">
    <source>
        <dbReference type="SAM" id="Phobius"/>
    </source>
</evidence>
<dbReference type="RefSeq" id="WP_093652790.1">
    <property type="nucleotide sequence ID" value="NZ_FNHI01000003.1"/>
</dbReference>
<evidence type="ECO:0000313" key="2">
    <source>
        <dbReference type="EMBL" id="SDM02817.1"/>
    </source>
</evidence>
<gene>
    <name evidence="2" type="ORF">SAMN05444921_10399</name>
</gene>
<evidence type="ECO:0008006" key="4">
    <source>
        <dbReference type="Google" id="ProtNLM"/>
    </source>
</evidence>
<keyword evidence="3" id="KW-1185">Reference proteome</keyword>